<protein>
    <submittedName>
        <fullName evidence="3">Alpha/beta fold hydrolase</fullName>
    </submittedName>
</protein>
<keyword evidence="4" id="KW-1185">Reference proteome</keyword>
<gene>
    <name evidence="3" type="ORF">RQP53_20665</name>
</gene>
<dbReference type="InterPro" id="IPR011990">
    <property type="entry name" value="TPR-like_helical_dom_sf"/>
</dbReference>
<dbReference type="SUPFAM" id="SSF53474">
    <property type="entry name" value="alpha/beta-Hydrolases"/>
    <property type="match status" value="1"/>
</dbReference>
<dbReference type="RefSeq" id="WP_315652582.1">
    <property type="nucleotide sequence ID" value="NZ_JAVXZY010000010.1"/>
</dbReference>
<dbReference type="EMBL" id="JAVXZY010000010">
    <property type="protein sequence ID" value="MDT9001702.1"/>
    <property type="molecule type" value="Genomic_DNA"/>
</dbReference>
<accession>A0ABU3PHV9</accession>
<dbReference type="InterPro" id="IPR050266">
    <property type="entry name" value="AB_hydrolase_sf"/>
</dbReference>
<dbReference type="Gene3D" id="1.25.40.10">
    <property type="entry name" value="Tetratricopeptide repeat domain"/>
    <property type="match status" value="1"/>
</dbReference>
<feature type="signal peptide" evidence="1">
    <location>
        <begin position="1"/>
        <end position="31"/>
    </location>
</feature>
<sequence>MTVHTSLRRSLSRKASLMLASLIMLTGTAQAQLGERMVDVVGRRLHAISMGQGESTVVFEAGFSMDLSSWRKLVPLLAPEAKLLVYSRAGHGQSDPMQQPPSLARAGADLQAVLADAGLKPPYLLVGHSYGALLIRDFAARHPEQIAGLVFVDPAHEKLDLSLRQIDAARLQAEREDLARRAPPAFRADLALINTLMDAGQLPEPRQLPDVPTAVLSSTKRYAQPQVLLHTPAGMQTWRRLHSEFAAQFSNSLHITTSNSGHFIQNDEPALLADAIRQVAKMAAEQARVKARQQALQALNSSLQAIAALPADAQAEREARTLSALQASALGEADINEIAYRLLGAQQPTLAASLLRWNVQAYPQSDNAADSLGEALLTLGQPAQAEAQFQRALELAAINKRNPRVTAGYQQHLDAARAALKR</sequence>
<dbReference type="Pfam" id="PF00561">
    <property type="entry name" value="Abhydrolase_1"/>
    <property type="match status" value="1"/>
</dbReference>
<proteinExistence type="predicted"/>
<dbReference type="PANTHER" id="PTHR43798">
    <property type="entry name" value="MONOACYLGLYCEROL LIPASE"/>
    <property type="match status" value="1"/>
</dbReference>
<organism evidence="3 4">
    <name type="scientific">Roseateles aquae</name>
    <dbReference type="NCBI Taxonomy" id="3077235"/>
    <lineage>
        <taxon>Bacteria</taxon>
        <taxon>Pseudomonadati</taxon>
        <taxon>Pseudomonadota</taxon>
        <taxon>Betaproteobacteria</taxon>
        <taxon>Burkholderiales</taxon>
        <taxon>Sphaerotilaceae</taxon>
        <taxon>Roseateles</taxon>
    </lineage>
</organism>
<keyword evidence="3" id="KW-0378">Hydrolase</keyword>
<name>A0ABU3PHV9_9BURK</name>
<comment type="caution">
    <text evidence="3">The sequence shown here is derived from an EMBL/GenBank/DDBJ whole genome shotgun (WGS) entry which is preliminary data.</text>
</comment>
<evidence type="ECO:0000256" key="1">
    <source>
        <dbReference type="SAM" id="SignalP"/>
    </source>
</evidence>
<reference evidence="3" key="1">
    <citation type="submission" date="2023-09" db="EMBL/GenBank/DDBJ databases">
        <title>Paucibacter sp. APW11 Genome sequencing and assembly.</title>
        <authorList>
            <person name="Kim I."/>
        </authorList>
    </citation>
    <scope>NUCLEOTIDE SEQUENCE</scope>
    <source>
        <strain evidence="3">APW11</strain>
    </source>
</reference>
<dbReference type="InterPro" id="IPR029058">
    <property type="entry name" value="AB_hydrolase_fold"/>
</dbReference>
<keyword evidence="1" id="KW-0732">Signal</keyword>
<feature type="domain" description="AB hydrolase-1" evidence="2">
    <location>
        <begin position="56"/>
        <end position="180"/>
    </location>
</feature>
<evidence type="ECO:0000259" key="2">
    <source>
        <dbReference type="Pfam" id="PF00561"/>
    </source>
</evidence>
<dbReference type="Gene3D" id="3.40.50.1820">
    <property type="entry name" value="alpha/beta hydrolase"/>
    <property type="match status" value="1"/>
</dbReference>
<dbReference type="InterPro" id="IPR000073">
    <property type="entry name" value="AB_hydrolase_1"/>
</dbReference>
<feature type="chain" id="PRO_5045607658" evidence="1">
    <location>
        <begin position="32"/>
        <end position="422"/>
    </location>
</feature>
<dbReference type="GO" id="GO:0016787">
    <property type="term" value="F:hydrolase activity"/>
    <property type="evidence" value="ECO:0007669"/>
    <property type="project" value="UniProtKB-KW"/>
</dbReference>
<evidence type="ECO:0000313" key="3">
    <source>
        <dbReference type="EMBL" id="MDT9001702.1"/>
    </source>
</evidence>
<evidence type="ECO:0000313" key="4">
    <source>
        <dbReference type="Proteomes" id="UP001246372"/>
    </source>
</evidence>
<dbReference type="Proteomes" id="UP001246372">
    <property type="component" value="Unassembled WGS sequence"/>
</dbReference>
<dbReference type="PANTHER" id="PTHR43798:SF33">
    <property type="entry name" value="HYDROLASE, PUTATIVE (AFU_ORTHOLOGUE AFUA_2G14860)-RELATED"/>
    <property type="match status" value="1"/>
</dbReference>